<dbReference type="AlphaFoldDB" id="A0A833MY70"/>
<dbReference type="EMBL" id="WEKV01000020">
    <property type="protein sequence ID" value="KAB7782128.1"/>
    <property type="molecule type" value="Genomic_DNA"/>
</dbReference>
<dbReference type="Proteomes" id="UP000469949">
    <property type="component" value="Unassembled WGS sequence"/>
</dbReference>
<evidence type="ECO:0000313" key="2">
    <source>
        <dbReference type="Proteomes" id="UP000469949"/>
    </source>
</evidence>
<protein>
    <submittedName>
        <fullName evidence="1">Uncharacterized protein</fullName>
    </submittedName>
</protein>
<organism evidence="1 2">
    <name type="scientific">Methylorubrum populi</name>
    <dbReference type="NCBI Taxonomy" id="223967"/>
    <lineage>
        <taxon>Bacteria</taxon>
        <taxon>Pseudomonadati</taxon>
        <taxon>Pseudomonadota</taxon>
        <taxon>Alphaproteobacteria</taxon>
        <taxon>Hyphomicrobiales</taxon>
        <taxon>Methylobacteriaceae</taxon>
        <taxon>Methylorubrum</taxon>
    </lineage>
</organism>
<proteinExistence type="predicted"/>
<name>A0A833MY70_9HYPH</name>
<reference evidence="1 2" key="1">
    <citation type="submission" date="2019-10" db="EMBL/GenBank/DDBJ databases">
        <title>Draft Genome Sequence of the Caffeine Degrading Methylotroph Methylorubrum populi PINKEL.</title>
        <authorList>
            <person name="Dawson S.C."/>
            <person name="Zhang X."/>
            <person name="Wright M.E."/>
            <person name="Sharma G."/>
            <person name="Langner J.T."/>
            <person name="Ditty J.L."/>
            <person name="Subuyuj G.A."/>
        </authorList>
    </citation>
    <scope>NUCLEOTIDE SEQUENCE [LARGE SCALE GENOMIC DNA]</scope>
    <source>
        <strain evidence="1 2">Pinkel</strain>
    </source>
</reference>
<gene>
    <name evidence="1" type="ORF">F8B43_4883</name>
</gene>
<dbReference type="RefSeq" id="WP_152278645.1">
    <property type="nucleotide sequence ID" value="NZ_WEKV01000020.1"/>
</dbReference>
<sequence>MAAALVLCDSTGEIGDALNRALDQVEQALADAISIRDGIAPDVRLGDHAWKVELLRARAVSLAGFCDSIAAADRLAAATDADPSLTTDSREAA</sequence>
<evidence type="ECO:0000313" key="1">
    <source>
        <dbReference type="EMBL" id="KAB7782128.1"/>
    </source>
</evidence>
<comment type="caution">
    <text evidence="1">The sequence shown here is derived from an EMBL/GenBank/DDBJ whole genome shotgun (WGS) entry which is preliminary data.</text>
</comment>
<accession>A0A833MY70</accession>